<dbReference type="EMBL" id="SNRW01009820">
    <property type="protein sequence ID" value="KAA6377438.1"/>
    <property type="molecule type" value="Genomic_DNA"/>
</dbReference>
<dbReference type="AlphaFoldDB" id="A0A5J4V3W7"/>
<accession>A0A5J4V3W7</accession>
<gene>
    <name evidence="1" type="ORF">EZS28_027035</name>
</gene>
<organism evidence="1 2">
    <name type="scientific">Streblomastix strix</name>
    <dbReference type="NCBI Taxonomy" id="222440"/>
    <lineage>
        <taxon>Eukaryota</taxon>
        <taxon>Metamonada</taxon>
        <taxon>Preaxostyla</taxon>
        <taxon>Oxymonadida</taxon>
        <taxon>Streblomastigidae</taxon>
        <taxon>Streblomastix</taxon>
    </lineage>
</organism>
<evidence type="ECO:0000313" key="1">
    <source>
        <dbReference type="EMBL" id="KAA6377438.1"/>
    </source>
</evidence>
<evidence type="ECO:0008006" key="3">
    <source>
        <dbReference type="Google" id="ProtNLM"/>
    </source>
</evidence>
<sequence length="144" mass="16369">MVVFDQEICSGIWKFSALATKWSQQFGIGIIDSNIVEIPHPYQYNVQLDNDSICYVGRSLFIKGTPIVDFNNKEITSGDQVSAIVDLTFQPPAFCLMINNKTQPFSVISVPDRNSKDEWKFQSLEELTGFDQSGIETKKQFKYV</sequence>
<name>A0A5J4V3W7_9EUKA</name>
<dbReference type="Proteomes" id="UP000324800">
    <property type="component" value="Unassembled WGS sequence"/>
</dbReference>
<reference evidence="1 2" key="1">
    <citation type="submission" date="2019-03" db="EMBL/GenBank/DDBJ databases">
        <title>Single cell metagenomics reveals metabolic interactions within the superorganism composed of flagellate Streblomastix strix and complex community of Bacteroidetes bacteria on its surface.</title>
        <authorList>
            <person name="Treitli S.C."/>
            <person name="Kolisko M."/>
            <person name="Husnik F."/>
            <person name="Keeling P."/>
            <person name="Hampl V."/>
        </authorList>
    </citation>
    <scope>NUCLEOTIDE SEQUENCE [LARGE SCALE GENOMIC DNA]</scope>
    <source>
        <strain evidence="1">ST1C</strain>
    </source>
</reference>
<proteinExistence type="predicted"/>
<comment type="caution">
    <text evidence="1">The sequence shown here is derived from an EMBL/GenBank/DDBJ whole genome shotgun (WGS) entry which is preliminary data.</text>
</comment>
<protein>
    <recommendedName>
        <fullName evidence="3">SPRY domain-containing protein</fullName>
    </recommendedName>
</protein>
<evidence type="ECO:0000313" key="2">
    <source>
        <dbReference type="Proteomes" id="UP000324800"/>
    </source>
</evidence>